<keyword evidence="2" id="KW-0732">Signal</keyword>
<keyword evidence="5" id="KW-1185">Reference proteome</keyword>
<keyword evidence="1" id="KW-1133">Transmembrane helix</keyword>
<feature type="transmembrane region" description="Helical" evidence="1">
    <location>
        <begin position="96"/>
        <end position="116"/>
    </location>
</feature>
<dbReference type="Gene3D" id="1.20.144.10">
    <property type="entry name" value="Phosphatidic acid phosphatase type 2/haloperoxidase"/>
    <property type="match status" value="2"/>
</dbReference>
<proteinExistence type="predicted"/>
<dbReference type="Proteomes" id="UP001064933">
    <property type="component" value="Chromosome"/>
</dbReference>
<feature type="domain" description="Phosphatidic acid phosphatase type 2/haloperoxidase" evidence="3">
    <location>
        <begin position="185"/>
        <end position="296"/>
    </location>
</feature>
<reference evidence="4" key="1">
    <citation type="submission" date="2022-10" db="EMBL/GenBank/DDBJ databases">
        <title>Characterization and whole genome sequencing of a new Roseateles species, isolated from fresh water.</title>
        <authorList>
            <person name="Guliayeva D.Y."/>
            <person name="Akhremchuk A.E."/>
            <person name="Sikolenko M.A."/>
            <person name="Valentovich L.N."/>
            <person name="Sidarenka A.V."/>
        </authorList>
    </citation>
    <scope>NUCLEOTIDE SEQUENCE</scope>
    <source>
        <strain evidence="4">BIM B-1768</strain>
    </source>
</reference>
<dbReference type="SMART" id="SM00014">
    <property type="entry name" value="acidPPc"/>
    <property type="match status" value="1"/>
</dbReference>
<evidence type="ECO:0000313" key="4">
    <source>
        <dbReference type="EMBL" id="UXH79829.1"/>
    </source>
</evidence>
<evidence type="ECO:0000259" key="3">
    <source>
        <dbReference type="SMART" id="SM00014"/>
    </source>
</evidence>
<keyword evidence="1" id="KW-0472">Membrane</keyword>
<organism evidence="4 5">
    <name type="scientific">Roseateles amylovorans</name>
    <dbReference type="NCBI Taxonomy" id="2978473"/>
    <lineage>
        <taxon>Bacteria</taxon>
        <taxon>Pseudomonadati</taxon>
        <taxon>Pseudomonadota</taxon>
        <taxon>Betaproteobacteria</taxon>
        <taxon>Burkholderiales</taxon>
        <taxon>Sphaerotilaceae</taxon>
        <taxon>Roseateles</taxon>
    </lineage>
</organism>
<feature type="transmembrane region" description="Helical" evidence="1">
    <location>
        <begin position="222"/>
        <end position="243"/>
    </location>
</feature>
<evidence type="ECO:0000256" key="1">
    <source>
        <dbReference type="SAM" id="Phobius"/>
    </source>
</evidence>
<evidence type="ECO:0000313" key="5">
    <source>
        <dbReference type="Proteomes" id="UP001064933"/>
    </source>
</evidence>
<dbReference type="InterPro" id="IPR000326">
    <property type="entry name" value="PAP2/HPO"/>
</dbReference>
<dbReference type="EMBL" id="CP104562">
    <property type="protein sequence ID" value="UXH79829.1"/>
    <property type="molecule type" value="Genomic_DNA"/>
</dbReference>
<protein>
    <submittedName>
        <fullName evidence="4">Phosphatase PAP2 family protein</fullName>
    </submittedName>
</protein>
<dbReference type="InterPro" id="IPR036938">
    <property type="entry name" value="PAP2/HPO_sf"/>
</dbReference>
<feature type="transmembrane region" description="Helical" evidence="1">
    <location>
        <begin position="255"/>
        <end position="273"/>
    </location>
</feature>
<feature type="transmembrane region" description="Helical" evidence="1">
    <location>
        <begin position="136"/>
        <end position="155"/>
    </location>
</feature>
<dbReference type="RefSeq" id="WP_261759647.1">
    <property type="nucleotide sequence ID" value="NZ_CP104562.2"/>
</dbReference>
<dbReference type="PANTHER" id="PTHR14969:SF13">
    <property type="entry name" value="AT30094P"/>
    <property type="match status" value="1"/>
</dbReference>
<keyword evidence="1" id="KW-0812">Transmembrane</keyword>
<sequence length="310" mass="32729">MTFVLPLSTMAPLAASTTAATASAHSPTVLATAPATAAPTEALAPWLHLASQAGAQAPWLFLALLTTVGLISWLGGRVLLRQPHPTPTVGSAPPTLMLVLRLGAGFGLIVGCAALFAEIAEALQAGAVLGRLDEAFILGMIDQVPAALLQAFYGLTFLSNRASQYALGISVALLLLWGRRPWLALGWALAVAGNGLLNTTLKHVFERARPEHPTPWLTETGFSFPSGHSSGAVVTFGMLAYLATRLLPARWHLPALVAAAMVAFSVGASRIFLRVHFPSDVLAGFSSGLAWLTVCIVSIELVRWYRRLRA</sequence>
<evidence type="ECO:0000256" key="2">
    <source>
        <dbReference type="SAM" id="SignalP"/>
    </source>
</evidence>
<feature type="chain" id="PRO_5047509043" evidence="2">
    <location>
        <begin position="23"/>
        <end position="310"/>
    </location>
</feature>
<dbReference type="PANTHER" id="PTHR14969">
    <property type="entry name" value="SPHINGOSINE-1-PHOSPHATE PHOSPHOHYDROLASE"/>
    <property type="match status" value="1"/>
</dbReference>
<dbReference type="SUPFAM" id="SSF48317">
    <property type="entry name" value="Acid phosphatase/Vanadium-dependent haloperoxidase"/>
    <property type="match status" value="1"/>
</dbReference>
<feature type="transmembrane region" description="Helical" evidence="1">
    <location>
        <begin position="285"/>
        <end position="305"/>
    </location>
</feature>
<name>A0ABY6B3M1_9BURK</name>
<feature type="signal peptide" evidence="2">
    <location>
        <begin position="1"/>
        <end position="22"/>
    </location>
</feature>
<gene>
    <name evidence="4" type="ORF">N4261_08065</name>
</gene>
<accession>A0ABY6B3M1</accession>
<feature type="transmembrane region" description="Helical" evidence="1">
    <location>
        <begin position="55"/>
        <end position="75"/>
    </location>
</feature>
<dbReference type="CDD" id="cd03392">
    <property type="entry name" value="PAP2_like_2"/>
    <property type="match status" value="1"/>
</dbReference>
<dbReference type="Pfam" id="PF01569">
    <property type="entry name" value="PAP2"/>
    <property type="match status" value="1"/>
</dbReference>